<evidence type="ECO:0000313" key="3">
    <source>
        <dbReference type="Proteomes" id="UP000647172"/>
    </source>
</evidence>
<reference evidence="2" key="1">
    <citation type="submission" date="2021-01" db="EMBL/GenBank/DDBJ databases">
        <title>Whole genome shotgun sequence of Actinoplanes nipponensis NBRC 14063.</title>
        <authorList>
            <person name="Komaki H."/>
            <person name="Tamura T."/>
        </authorList>
    </citation>
    <scope>NUCLEOTIDE SEQUENCE</scope>
    <source>
        <strain evidence="2">NBRC 14063</strain>
    </source>
</reference>
<accession>A0A919JBW0</accession>
<dbReference type="EMBL" id="BOMQ01000008">
    <property type="protein sequence ID" value="GIE46973.1"/>
    <property type="molecule type" value="Genomic_DNA"/>
</dbReference>
<dbReference type="AlphaFoldDB" id="A0A919JBW0"/>
<dbReference type="Proteomes" id="UP000647172">
    <property type="component" value="Unassembled WGS sequence"/>
</dbReference>
<feature type="signal peptide" evidence="1">
    <location>
        <begin position="1"/>
        <end position="28"/>
    </location>
</feature>
<organism evidence="2 3">
    <name type="scientific">Actinoplanes nipponensis</name>
    <dbReference type="NCBI Taxonomy" id="135950"/>
    <lineage>
        <taxon>Bacteria</taxon>
        <taxon>Bacillati</taxon>
        <taxon>Actinomycetota</taxon>
        <taxon>Actinomycetes</taxon>
        <taxon>Micromonosporales</taxon>
        <taxon>Micromonosporaceae</taxon>
        <taxon>Actinoplanes</taxon>
    </lineage>
</organism>
<keyword evidence="1" id="KW-0732">Signal</keyword>
<evidence type="ECO:0000256" key="1">
    <source>
        <dbReference type="SAM" id="SignalP"/>
    </source>
</evidence>
<evidence type="ECO:0000313" key="2">
    <source>
        <dbReference type="EMBL" id="GIE46973.1"/>
    </source>
</evidence>
<comment type="caution">
    <text evidence="2">The sequence shown here is derived from an EMBL/GenBank/DDBJ whole genome shotgun (WGS) entry which is preliminary data.</text>
</comment>
<name>A0A919JBW0_9ACTN</name>
<feature type="chain" id="PRO_5039395594" evidence="1">
    <location>
        <begin position="29"/>
        <end position="498"/>
    </location>
</feature>
<proteinExistence type="predicted"/>
<protein>
    <submittedName>
        <fullName evidence="2">Uncharacterized protein</fullName>
    </submittedName>
</protein>
<gene>
    <name evidence="2" type="ORF">Ani05nite_05070</name>
</gene>
<sequence length="498" mass="53583">MTHHLSIRKHAPVWLVAALLLASLTACPAVDQAADALDNAVSLIQSTQKTIQQESSAWRNELPQLQSDLAAQAAKLEGQGNADAQQLVTDTANQVRSLAQDTIALAGLTAEQLVAKFGAEIRCNVDFVRSRVEATLGELVSRIKFWQQKKTYRPPPQRVCQITPDSAELHSTGQSGGWSMTQPPDKIVGVYGYDFRADALPTVELRNSAGVTKRASAVAVAFVTRYQINLNFGPESFDTLATGDQYVAVWPDRTVNAITLALIVPASLHIVSVEMPATVRAVADSVRPVVTVLNDGGSDSHAFQITWSPGPNDPLKTVPVTNLGAGEKQRYVLPAYTYPNAGSRPTDIQVGSSDSRHSVIDVTPYANVPHQQDEPIRGQWPGSGGEPGYTKSDWGLDAITLGNGCEIDTSRGGGSFTVQDIDKPGIEYLISYPAGYAFNFGDNTIWRSFSALAANYDQQARLATPVVTLKGLGSHGIFGSRGPERFNGTFTVYSMCPQ</sequence>
<keyword evidence="3" id="KW-1185">Reference proteome</keyword>
<dbReference type="RefSeq" id="WP_203763968.1">
    <property type="nucleotide sequence ID" value="NZ_BOMQ01000008.1"/>
</dbReference>